<sequence>MTALPPLLSSGLLPKELDLASTTVTETEVEIIPLQSIERVRLLSGIYGPFKPPQPTRVPLWLAIYLRTKSKATILPPEWMSVASLQSHLQQEQRNPGFSDLPLHWIGVSNALLQSVASSDLEDSSQVRSLIKDLREIRQSKILAGIEMINPVHLEMTNIGLHEVAELRPFFKTAFDDLKAFSRLRYESQEAQ</sequence>
<evidence type="ECO:0000313" key="2">
    <source>
        <dbReference type="Proteomes" id="UP000245626"/>
    </source>
</evidence>
<dbReference type="Proteomes" id="UP000245626">
    <property type="component" value="Unassembled WGS sequence"/>
</dbReference>
<keyword evidence="2" id="KW-1185">Reference proteome</keyword>
<organism evidence="1 2">
    <name type="scientific">Violaceomyces palustris</name>
    <dbReference type="NCBI Taxonomy" id="1673888"/>
    <lineage>
        <taxon>Eukaryota</taxon>
        <taxon>Fungi</taxon>
        <taxon>Dikarya</taxon>
        <taxon>Basidiomycota</taxon>
        <taxon>Ustilaginomycotina</taxon>
        <taxon>Ustilaginomycetes</taxon>
        <taxon>Violaceomycetales</taxon>
        <taxon>Violaceomycetaceae</taxon>
        <taxon>Violaceomyces</taxon>
    </lineage>
</organism>
<protein>
    <submittedName>
        <fullName evidence="1">Psf2-domain-containing protein</fullName>
    </submittedName>
</protein>
<dbReference type="EMBL" id="KZ820287">
    <property type="protein sequence ID" value="PWN48004.1"/>
    <property type="molecule type" value="Genomic_DNA"/>
</dbReference>
<accession>A0ACD0NQC9</accession>
<gene>
    <name evidence="1" type="ORF">IE53DRAFT_334460</name>
</gene>
<evidence type="ECO:0000313" key="1">
    <source>
        <dbReference type="EMBL" id="PWN48004.1"/>
    </source>
</evidence>
<reference evidence="1 2" key="1">
    <citation type="journal article" date="2018" name="Mol. Biol. Evol.">
        <title>Broad Genomic Sampling Reveals a Smut Pathogenic Ancestry of the Fungal Clade Ustilaginomycotina.</title>
        <authorList>
            <person name="Kijpornyongpan T."/>
            <person name="Mondo S.J."/>
            <person name="Barry K."/>
            <person name="Sandor L."/>
            <person name="Lee J."/>
            <person name="Lipzen A."/>
            <person name="Pangilinan J."/>
            <person name="LaButti K."/>
            <person name="Hainaut M."/>
            <person name="Henrissat B."/>
            <person name="Grigoriev I.V."/>
            <person name="Spatafora J.W."/>
            <person name="Aime M.C."/>
        </authorList>
    </citation>
    <scope>NUCLEOTIDE SEQUENCE [LARGE SCALE GENOMIC DNA]</scope>
    <source>
        <strain evidence="1 2">SA 807</strain>
    </source>
</reference>
<proteinExistence type="predicted"/>
<feature type="non-terminal residue" evidence="1">
    <location>
        <position position="192"/>
    </location>
</feature>
<name>A0ACD0NQC9_9BASI</name>